<organism evidence="2 3">
    <name type="scientific">Ceratodon purpureus</name>
    <name type="common">Fire moss</name>
    <name type="synonym">Dicranum purpureum</name>
    <dbReference type="NCBI Taxonomy" id="3225"/>
    <lineage>
        <taxon>Eukaryota</taxon>
        <taxon>Viridiplantae</taxon>
        <taxon>Streptophyta</taxon>
        <taxon>Embryophyta</taxon>
        <taxon>Bryophyta</taxon>
        <taxon>Bryophytina</taxon>
        <taxon>Bryopsida</taxon>
        <taxon>Dicranidae</taxon>
        <taxon>Pseudoditrichales</taxon>
        <taxon>Ditrichaceae</taxon>
        <taxon>Ceratodon</taxon>
    </lineage>
</organism>
<protein>
    <submittedName>
        <fullName evidence="2">Uncharacterized protein</fullName>
    </submittedName>
</protein>
<dbReference type="PANTHER" id="PTHR33287:SF11">
    <property type="entry name" value="OS03G0778400 PROTEIN"/>
    <property type="match status" value="1"/>
</dbReference>
<reference evidence="2" key="1">
    <citation type="submission" date="2020-06" db="EMBL/GenBank/DDBJ databases">
        <title>WGS assembly of Ceratodon purpureus strain R40.</title>
        <authorList>
            <person name="Carey S.B."/>
            <person name="Jenkins J."/>
            <person name="Shu S."/>
            <person name="Lovell J.T."/>
            <person name="Sreedasyam A."/>
            <person name="Maumus F."/>
            <person name="Tiley G.P."/>
            <person name="Fernandez-Pozo N."/>
            <person name="Barry K."/>
            <person name="Chen C."/>
            <person name="Wang M."/>
            <person name="Lipzen A."/>
            <person name="Daum C."/>
            <person name="Saski C.A."/>
            <person name="Payton A.C."/>
            <person name="Mcbreen J.C."/>
            <person name="Conrad R.E."/>
            <person name="Kollar L.M."/>
            <person name="Olsson S."/>
            <person name="Huttunen S."/>
            <person name="Landis J.B."/>
            <person name="Wickett N.J."/>
            <person name="Johnson M.G."/>
            <person name="Rensing S.A."/>
            <person name="Grimwood J."/>
            <person name="Schmutz J."/>
            <person name="Mcdaniel S.F."/>
        </authorList>
    </citation>
    <scope>NUCLEOTIDE SEQUENCE</scope>
    <source>
        <strain evidence="2">R40</strain>
    </source>
</reference>
<feature type="transmembrane region" description="Helical" evidence="1">
    <location>
        <begin position="92"/>
        <end position="111"/>
    </location>
</feature>
<proteinExistence type="predicted"/>
<keyword evidence="1" id="KW-0812">Transmembrane</keyword>
<feature type="transmembrane region" description="Helical" evidence="1">
    <location>
        <begin position="172"/>
        <end position="199"/>
    </location>
</feature>
<accession>A0A8T0IXV3</accession>
<dbReference type="AlphaFoldDB" id="A0A8T0IXV3"/>
<evidence type="ECO:0000256" key="1">
    <source>
        <dbReference type="SAM" id="Phobius"/>
    </source>
</evidence>
<dbReference type="PANTHER" id="PTHR33287">
    <property type="entry name" value="OS03G0453550 PROTEIN"/>
    <property type="match status" value="1"/>
</dbReference>
<keyword evidence="1" id="KW-1133">Transmembrane helix</keyword>
<evidence type="ECO:0000313" key="2">
    <source>
        <dbReference type="EMBL" id="KAG0588027.1"/>
    </source>
</evidence>
<evidence type="ECO:0000313" key="3">
    <source>
        <dbReference type="Proteomes" id="UP000822688"/>
    </source>
</evidence>
<sequence length="202" mass="23012">MPDAAPEPKPLRTLKQRAAALVQIAQNDELKCLLADWEETVRFETSRIERKETLSYHVKNEIYQLIGFFIVFQGVILTTVSQSNNLRCENWWSPFALSAIATIVTLGGVVLKSFDYVKWRNGAKQLQRHVKVLKMQINYLKLHGKDFDFVEHCCINQKVRPKRLELSAKDRIIAGIFVFLVVALIGFAAIVLVSCRAILCPP</sequence>
<keyword evidence="1" id="KW-0472">Membrane</keyword>
<name>A0A8T0IXV3_CERPU</name>
<keyword evidence="3" id="KW-1185">Reference proteome</keyword>
<feature type="transmembrane region" description="Helical" evidence="1">
    <location>
        <begin position="62"/>
        <end position="80"/>
    </location>
</feature>
<comment type="caution">
    <text evidence="2">The sequence shown here is derived from an EMBL/GenBank/DDBJ whole genome shotgun (WGS) entry which is preliminary data.</text>
</comment>
<dbReference type="Proteomes" id="UP000822688">
    <property type="component" value="Chromosome 2"/>
</dbReference>
<gene>
    <name evidence="2" type="ORF">KC19_2G209700</name>
</gene>
<dbReference type="EMBL" id="CM026422">
    <property type="protein sequence ID" value="KAG0588027.1"/>
    <property type="molecule type" value="Genomic_DNA"/>
</dbReference>